<comment type="caution">
    <text evidence="2">The sequence shown here is derived from an EMBL/GenBank/DDBJ whole genome shotgun (WGS) entry which is preliminary data.</text>
</comment>
<dbReference type="Proteomes" id="UP000517694">
    <property type="component" value="Unassembled WGS sequence"/>
</dbReference>
<keyword evidence="3" id="KW-1185">Reference proteome</keyword>
<reference evidence="2 3" key="1">
    <citation type="submission" date="2020-08" db="EMBL/GenBank/DDBJ databases">
        <title>Whole-Genome Sequence of French Clinical Streptomyces mexicanus Strain Q0842.</title>
        <authorList>
            <person name="Boxberger M."/>
            <person name="La Scola B."/>
        </authorList>
    </citation>
    <scope>NUCLEOTIDE SEQUENCE [LARGE SCALE GENOMIC DNA]</scope>
    <source>
        <strain evidence="2 3">Marseille-Q0842</strain>
    </source>
</reference>
<evidence type="ECO:0000256" key="1">
    <source>
        <dbReference type="SAM" id="MobiDB-lite"/>
    </source>
</evidence>
<dbReference type="RefSeq" id="WP_159662030.1">
    <property type="nucleotide sequence ID" value="NZ_JACMHY010000002.1"/>
</dbReference>
<dbReference type="PROSITE" id="PS51257">
    <property type="entry name" value="PROKAR_LIPOPROTEIN"/>
    <property type="match status" value="1"/>
</dbReference>
<dbReference type="AlphaFoldDB" id="A0A7X1HXW0"/>
<dbReference type="EMBL" id="JACMHY010000002">
    <property type="protein sequence ID" value="MBC2865049.1"/>
    <property type="molecule type" value="Genomic_DNA"/>
</dbReference>
<feature type="compositionally biased region" description="Polar residues" evidence="1">
    <location>
        <begin position="40"/>
        <end position="49"/>
    </location>
</feature>
<name>A0A7X1HXW0_9ACTN</name>
<dbReference type="OrthoDB" id="4304072at2"/>
<evidence type="ECO:0008006" key="4">
    <source>
        <dbReference type="Google" id="ProtNLM"/>
    </source>
</evidence>
<proteinExistence type="predicted"/>
<gene>
    <name evidence="2" type="ORF">H1R13_08580</name>
</gene>
<organism evidence="2 3">
    <name type="scientific">Streptomyces mexicanus</name>
    <dbReference type="NCBI Taxonomy" id="178566"/>
    <lineage>
        <taxon>Bacteria</taxon>
        <taxon>Bacillati</taxon>
        <taxon>Actinomycetota</taxon>
        <taxon>Actinomycetes</taxon>
        <taxon>Kitasatosporales</taxon>
        <taxon>Streptomycetaceae</taxon>
        <taxon>Streptomyces</taxon>
    </lineage>
</organism>
<protein>
    <recommendedName>
        <fullName evidence="4">Lipoprotein</fullName>
    </recommendedName>
</protein>
<accession>A0A7X1HXW0</accession>
<feature type="region of interest" description="Disordered" evidence="1">
    <location>
        <begin position="19"/>
        <end position="65"/>
    </location>
</feature>
<sequence>MRLKLVITLAAAGLLATGCGGGKSDSSDADAKASAPAKVTMTQRLTDPGSSPDLEPSPSPADSAPFNEQVAYELQKRTLKMAHAPGKTTGECPKGLSSKEGTKATCTTTYEGLKVQWKVTVGDKAAWSFSGDYVTFDATPSTGIITRDGVARVLFGNFSPEYVLCNNIPKAILAPLNVASKYSCEPVYKGDKPHGYGTPVRATEDGPRSY</sequence>
<evidence type="ECO:0000313" key="3">
    <source>
        <dbReference type="Proteomes" id="UP000517694"/>
    </source>
</evidence>
<evidence type="ECO:0000313" key="2">
    <source>
        <dbReference type="EMBL" id="MBC2865049.1"/>
    </source>
</evidence>